<dbReference type="InterPro" id="IPR017927">
    <property type="entry name" value="FAD-bd_FR_type"/>
</dbReference>
<reference evidence="16" key="1">
    <citation type="submission" date="2016-10" db="EMBL/GenBank/DDBJ databases">
        <authorList>
            <person name="Varghese N."/>
            <person name="Submissions S."/>
        </authorList>
    </citation>
    <scope>NUCLEOTIDE SEQUENCE [LARGE SCALE GENOMIC DNA]</scope>
    <source>
        <strain evidence="16">MO64</strain>
    </source>
</reference>
<dbReference type="InterPro" id="IPR023173">
    <property type="entry name" value="NADPH_Cyt_P450_Rdtase_alpha"/>
</dbReference>
<comment type="cofactor">
    <cofactor evidence="11 12">
        <name>FMN</name>
        <dbReference type="ChEBI" id="CHEBI:58210"/>
    </cofactor>
    <text evidence="11 12">Binds 1 FMN per subunit.</text>
</comment>
<evidence type="ECO:0000256" key="1">
    <source>
        <dbReference type="ARBA" id="ARBA00022448"/>
    </source>
</evidence>
<feature type="binding site" evidence="12">
    <location>
        <begin position="71"/>
        <end position="76"/>
    </location>
    <ligand>
        <name>FMN</name>
        <dbReference type="ChEBI" id="CHEBI:58210"/>
    </ligand>
</feature>
<feature type="binding site" evidence="12">
    <location>
        <begin position="528"/>
        <end position="529"/>
    </location>
    <ligand>
        <name>NADP(+)</name>
        <dbReference type="ChEBI" id="CHEBI:58349"/>
    </ligand>
</feature>
<dbReference type="RefSeq" id="WP_092701193.1">
    <property type="nucleotide sequence ID" value="NZ_FOSR01000002.1"/>
</dbReference>
<dbReference type="Pfam" id="PF00667">
    <property type="entry name" value="FAD_binding_1"/>
    <property type="match status" value="1"/>
</dbReference>
<feature type="binding site" evidence="12">
    <location>
        <position position="570"/>
    </location>
    <ligand>
        <name>NADP(+)</name>
        <dbReference type="ChEBI" id="CHEBI:58349"/>
    </ligand>
</feature>
<keyword evidence="6 11" id="KW-0521">NADP</keyword>
<dbReference type="InterPro" id="IPR003097">
    <property type="entry name" value="CysJ-like_FAD-binding"/>
</dbReference>
<evidence type="ECO:0000256" key="2">
    <source>
        <dbReference type="ARBA" id="ARBA00022605"/>
    </source>
</evidence>
<dbReference type="EMBL" id="FOSR01000002">
    <property type="protein sequence ID" value="SFK35540.1"/>
    <property type="molecule type" value="Genomic_DNA"/>
</dbReference>
<dbReference type="PRINTS" id="PR00371">
    <property type="entry name" value="FPNCR"/>
</dbReference>
<dbReference type="SUPFAM" id="SSF63380">
    <property type="entry name" value="Riboflavin synthase domain-like"/>
    <property type="match status" value="1"/>
</dbReference>
<dbReference type="InterPro" id="IPR008254">
    <property type="entry name" value="Flavodoxin/NO_synth"/>
</dbReference>
<proteinExistence type="predicted"/>
<evidence type="ECO:0000256" key="3">
    <source>
        <dbReference type="ARBA" id="ARBA00022630"/>
    </source>
</evidence>
<keyword evidence="7 11" id="KW-0249">Electron transport</keyword>
<dbReference type="CDD" id="cd06199">
    <property type="entry name" value="SiR"/>
    <property type="match status" value="1"/>
</dbReference>
<dbReference type="PIRSF" id="PIRSF000207">
    <property type="entry name" value="SiR-FP_CysJ"/>
    <property type="match status" value="1"/>
</dbReference>
<protein>
    <recommendedName>
        <fullName evidence="11">Sulfite reductase [NADPH] flavoprotein alpha-component</fullName>
        <shortName evidence="11">SiR-FP</shortName>
        <ecNumber evidence="11">1.8.1.2</ecNumber>
    </recommendedName>
</protein>
<comment type="function">
    <text evidence="11">Component of the sulfite reductase complex that catalyzes the 6-electron reduction of sulfite to sulfide. This is one of several activities required for the biosynthesis of L-cysteine from sulfate. The flavoprotein component catalyzes the electron flow from NADPH -&gt; FAD -&gt; FMN to the hemoprotein component.</text>
</comment>
<keyword evidence="5 11" id="KW-0274">FAD</keyword>
<dbReference type="InterPro" id="IPR039261">
    <property type="entry name" value="FNR_nucleotide-bd"/>
</dbReference>
<keyword evidence="9 11" id="KW-0198">Cysteine biosynthesis</keyword>
<feature type="binding site" evidence="12">
    <location>
        <begin position="396"/>
        <end position="399"/>
    </location>
    <ligand>
        <name>FAD</name>
        <dbReference type="ChEBI" id="CHEBI:57692"/>
    </ligand>
</feature>
<dbReference type="UniPathway" id="UPA00140">
    <property type="reaction ID" value="UER00207"/>
</dbReference>
<dbReference type="GO" id="GO:0070814">
    <property type="term" value="P:hydrogen sulfide biosynthetic process"/>
    <property type="evidence" value="ECO:0007669"/>
    <property type="project" value="UniProtKB-UniPathway"/>
</dbReference>
<feature type="binding site" evidence="12">
    <location>
        <position position="420"/>
    </location>
    <ligand>
        <name>FAD</name>
        <dbReference type="ChEBI" id="CHEBI:57692"/>
    </ligand>
</feature>
<dbReference type="GO" id="GO:0010181">
    <property type="term" value="F:FMN binding"/>
    <property type="evidence" value="ECO:0007669"/>
    <property type="project" value="InterPro"/>
</dbReference>
<dbReference type="Gene3D" id="3.40.50.80">
    <property type="entry name" value="Nucleotide-binding domain of ferredoxin-NADP reductase (FNR) module"/>
    <property type="match status" value="1"/>
</dbReference>
<dbReference type="SUPFAM" id="SSF52218">
    <property type="entry name" value="Flavoproteins"/>
    <property type="match status" value="1"/>
</dbReference>
<comment type="subunit">
    <text evidence="11">Alpha(8)-beta(8). The alpha component is a flavoprotein, the beta component is a hemoprotein.</text>
</comment>
<dbReference type="InterPro" id="IPR017938">
    <property type="entry name" value="Riboflavin_synthase-like_b-brl"/>
</dbReference>
<dbReference type="GO" id="GO:0005829">
    <property type="term" value="C:cytosol"/>
    <property type="evidence" value="ECO:0007669"/>
    <property type="project" value="TreeGrafter"/>
</dbReference>
<feature type="binding site" evidence="12">
    <location>
        <position position="608"/>
    </location>
    <ligand>
        <name>FAD</name>
        <dbReference type="ChEBI" id="CHEBI:57692"/>
    </ligand>
</feature>
<dbReference type="Pfam" id="PF00175">
    <property type="entry name" value="NAD_binding_1"/>
    <property type="match status" value="1"/>
</dbReference>
<feature type="binding site" evidence="12">
    <location>
        <begin position="429"/>
        <end position="432"/>
    </location>
    <ligand>
        <name>FAD</name>
        <dbReference type="ChEBI" id="CHEBI:57692"/>
    </ligand>
</feature>
<evidence type="ECO:0000259" key="13">
    <source>
        <dbReference type="PROSITE" id="PS50902"/>
    </source>
</evidence>
<dbReference type="PRINTS" id="PR00369">
    <property type="entry name" value="FLAVODOXIN"/>
</dbReference>
<dbReference type="InterPro" id="IPR010199">
    <property type="entry name" value="CysJ"/>
</dbReference>
<keyword evidence="2 11" id="KW-0028">Amino-acid biosynthesis</keyword>
<evidence type="ECO:0000256" key="7">
    <source>
        <dbReference type="ARBA" id="ARBA00022982"/>
    </source>
</evidence>
<dbReference type="GO" id="GO:0019344">
    <property type="term" value="P:cysteine biosynthetic process"/>
    <property type="evidence" value="ECO:0007669"/>
    <property type="project" value="UniProtKB-KW"/>
</dbReference>
<dbReference type="SUPFAM" id="SSF52343">
    <property type="entry name" value="Ferredoxin reductase-like, C-terminal NADP-linked domain"/>
    <property type="match status" value="1"/>
</dbReference>
<evidence type="ECO:0000313" key="16">
    <source>
        <dbReference type="Proteomes" id="UP000198725"/>
    </source>
</evidence>
<organism evidence="15 16">
    <name type="scientific">Rhodanobacter glycinis</name>
    <dbReference type="NCBI Taxonomy" id="582702"/>
    <lineage>
        <taxon>Bacteria</taxon>
        <taxon>Pseudomonadati</taxon>
        <taxon>Pseudomonadota</taxon>
        <taxon>Gammaproteobacteria</taxon>
        <taxon>Lysobacterales</taxon>
        <taxon>Rhodanobacteraceae</taxon>
        <taxon>Rhodanobacter</taxon>
    </lineage>
</organism>
<evidence type="ECO:0000256" key="10">
    <source>
        <dbReference type="ARBA" id="ARBA00052219"/>
    </source>
</evidence>
<evidence type="ECO:0000313" key="15">
    <source>
        <dbReference type="EMBL" id="SFK35540.1"/>
    </source>
</evidence>
<feature type="binding site" evidence="12">
    <location>
        <position position="330"/>
    </location>
    <ligand>
        <name>FAD</name>
        <dbReference type="ChEBI" id="CHEBI:57692"/>
    </ligand>
</feature>
<comment type="pathway">
    <text evidence="11">Sulfur metabolism; hydrogen sulfide biosynthesis; hydrogen sulfide from sulfite (NADPH route): step 1/1.</text>
</comment>
<name>A0A1I3YUS6_9GAMM</name>
<keyword evidence="8 11" id="KW-0560">Oxidoreductase</keyword>
<dbReference type="EC" id="1.8.1.2" evidence="11"/>
<dbReference type="InterPro" id="IPR001433">
    <property type="entry name" value="OxRdtase_FAD/NAD-bd"/>
</dbReference>
<keyword evidence="1 11" id="KW-0813">Transport</keyword>
<dbReference type="GO" id="GO:0004783">
    <property type="term" value="F:sulfite reductase (NADPH) activity"/>
    <property type="evidence" value="ECO:0007669"/>
    <property type="project" value="UniProtKB-EC"/>
</dbReference>
<dbReference type="InterPro" id="IPR029039">
    <property type="entry name" value="Flavoprotein-like_sf"/>
</dbReference>
<feature type="binding site" evidence="12">
    <location>
        <begin position="534"/>
        <end position="538"/>
    </location>
    <ligand>
        <name>NADP(+)</name>
        <dbReference type="ChEBI" id="CHEBI:58349"/>
    </ligand>
</feature>
<feature type="binding site" evidence="12">
    <location>
        <begin position="157"/>
        <end position="166"/>
    </location>
    <ligand>
        <name>FMN</name>
        <dbReference type="ChEBI" id="CHEBI:58210"/>
    </ligand>
</feature>
<dbReference type="Gene3D" id="1.20.990.10">
    <property type="entry name" value="NADPH-cytochrome p450 Reductase, Chain A, domain 3"/>
    <property type="match status" value="1"/>
</dbReference>
<evidence type="ECO:0000256" key="12">
    <source>
        <dbReference type="PIRSR" id="PIRSR000207-1"/>
    </source>
</evidence>
<dbReference type="PANTHER" id="PTHR19384">
    <property type="entry name" value="NITRIC OXIDE SYNTHASE-RELATED"/>
    <property type="match status" value="1"/>
</dbReference>
<dbReference type="PROSITE" id="PS51384">
    <property type="entry name" value="FAD_FR"/>
    <property type="match status" value="1"/>
</dbReference>
<keyword evidence="16" id="KW-1185">Reference proteome</keyword>
<dbReference type="PROSITE" id="PS50902">
    <property type="entry name" value="FLAVODOXIN_LIKE"/>
    <property type="match status" value="1"/>
</dbReference>
<evidence type="ECO:0000259" key="14">
    <source>
        <dbReference type="PROSITE" id="PS51384"/>
    </source>
</evidence>
<dbReference type="InterPro" id="IPR001709">
    <property type="entry name" value="Flavoprot_Pyr_Nucl_cyt_Rdtase"/>
</dbReference>
<dbReference type="AlphaFoldDB" id="A0A1I3YUS6"/>
<comment type="catalytic activity">
    <reaction evidence="10 11">
        <text>hydrogen sulfide + 3 NADP(+) + 3 H2O = sulfite + 3 NADPH + 4 H(+)</text>
        <dbReference type="Rhea" id="RHEA:13801"/>
        <dbReference type="ChEBI" id="CHEBI:15377"/>
        <dbReference type="ChEBI" id="CHEBI:15378"/>
        <dbReference type="ChEBI" id="CHEBI:17359"/>
        <dbReference type="ChEBI" id="CHEBI:29919"/>
        <dbReference type="ChEBI" id="CHEBI:57783"/>
        <dbReference type="ChEBI" id="CHEBI:58349"/>
        <dbReference type="EC" id="1.8.1.2"/>
    </reaction>
</comment>
<dbReference type="InterPro" id="IPR001094">
    <property type="entry name" value="Flavdoxin-like"/>
</dbReference>
<feature type="domain" description="Flavodoxin-like" evidence="13">
    <location>
        <begin position="65"/>
        <end position="206"/>
    </location>
</feature>
<keyword evidence="3 11" id="KW-0285">Flavoprotein</keyword>
<dbReference type="FunFam" id="3.40.50.80:FF:000001">
    <property type="entry name" value="NADPH--cytochrome P450 reductase 1"/>
    <property type="match status" value="1"/>
</dbReference>
<comment type="cofactor">
    <cofactor evidence="11 12">
        <name>FAD</name>
        <dbReference type="ChEBI" id="CHEBI:57692"/>
    </cofactor>
    <text evidence="11 12">Binds 1 FAD per subunit.</text>
</comment>
<keyword evidence="4 11" id="KW-0288">FMN</keyword>
<dbReference type="NCBIfam" id="TIGR01931">
    <property type="entry name" value="cysJ"/>
    <property type="match status" value="1"/>
</dbReference>
<evidence type="ECO:0000256" key="8">
    <source>
        <dbReference type="ARBA" id="ARBA00023002"/>
    </source>
</evidence>
<dbReference type="Pfam" id="PF00258">
    <property type="entry name" value="Flavodoxin_1"/>
    <property type="match status" value="1"/>
</dbReference>
<dbReference type="Gene3D" id="2.40.30.10">
    <property type="entry name" value="Translation factors"/>
    <property type="match status" value="1"/>
</dbReference>
<sequence>MTAAPLSLLSEDKQQLANRLAEGLDAPSLHWLSGYLAGLAALRPIGKAAGNESAPRKAVDAQARLTVLYGSQTGNAKRVAEQLAERATAAGLEVRLLRADAYPLQELKKERLLYAVVSTHSTGNEVEPPDDSRGFFEHLESRRAPRLPELSYAVLALGDTSYPDFCGIGRRLDERLSALGATSLFARGEADVDIETVATPWADNALEQARTLLKLAPGQPSPVPTSGVVTPLHPARQAWSRQHPFHAEVLANQRIVASDSGKDVRHIELSLEGSGLTYQPGDALGVWPTQSPTLVDAVLATLGLDGNREVDFNDERLPLQQWLGQRRELTGLTRPFLIAHAERGDHAALKALLQPDARAELGALLDGTPLLDLLRRYPTAWDADALVAALRPLAPRMYSIASSLKQVENEVHLTVDRLHYRSDGEERWGVASHHLSALDEGDTVPVFIEANDRFRLPAEPSRDIIMIGPGTGVAPFRAFVQERAAAGASGRNWLFFGNPYRRTDFLYQLEWQQALRNGTLSRLDVAFSRDQADKVYVQDRLREQGRELWAWLQQGAHLYVCGDANRMAPDVHATLLDIAVAHGGKSHEDAETWLRSLLDEGRYVRDVY</sequence>
<dbReference type="PANTHER" id="PTHR19384:SF128">
    <property type="entry name" value="NADPH OXIDOREDUCTASE A"/>
    <property type="match status" value="1"/>
</dbReference>
<evidence type="ECO:0000256" key="4">
    <source>
        <dbReference type="ARBA" id="ARBA00022643"/>
    </source>
</evidence>
<dbReference type="GO" id="GO:0050660">
    <property type="term" value="F:flavin adenine dinucleotide binding"/>
    <property type="evidence" value="ECO:0007669"/>
    <property type="project" value="InterPro"/>
</dbReference>
<accession>A0A1I3YUS6</accession>
<evidence type="ECO:0000256" key="11">
    <source>
        <dbReference type="PIRNR" id="PIRNR000207"/>
    </source>
</evidence>
<gene>
    <name evidence="15" type="ORF">SAMN05192579_10254</name>
</gene>
<feature type="domain" description="FAD-binding FR-type" evidence="14">
    <location>
        <begin position="242"/>
        <end position="457"/>
    </location>
</feature>
<evidence type="ECO:0000256" key="6">
    <source>
        <dbReference type="ARBA" id="ARBA00022857"/>
    </source>
</evidence>
<evidence type="ECO:0000256" key="9">
    <source>
        <dbReference type="ARBA" id="ARBA00023192"/>
    </source>
</evidence>
<dbReference type="Proteomes" id="UP000198725">
    <property type="component" value="Unassembled WGS sequence"/>
</dbReference>
<dbReference type="Gene3D" id="3.40.50.360">
    <property type="match status" value="1"/>
</dbReference>
<evidence type="ECO:0000256" key="5">
    <source>
        <dbReference type="ARBA" id="ARBA00022827"/>
    </source>
</evidence>